<protein>
    <recommendedName>
        <fullName evidence="3">GIY-YIG nuclease family protein</fullName>
    </recommendedName>
</protein>
<dbReference type="AlphaFoldDB" id="A0A7W7D965"/>
<comment type="caution">
    <text evidence="1">The sequence shown here is derived from an EMBL/GenBank/DDBJ whole genome shotgun (WGS) entry which is preliminary data.</text>
</comment>
<dbReference type="Proteomes" id="UP000542210">
    <property type="component" value="Unassembled WGS sequence"/>
</dbReference>
<name>A0A7W7D965_9ACTN</name>
<reference evidence="1 2" key="1">
    <citation type="submission" date="2020-08" db="EMBL/GenBank/DDBJ databases">
        <title>Sequencing the genomes of 1000 actinobacteria strains.</title>
        <authorList>
            <person name="Klenk H.-P."/>
        </authorList>
    </citation>
    <scope>NUCLEOTIDE SEQUENCE [LARGE SCALE GENOMIC DNA]</scope>
    <source>
        <strain evidence="1 2">DSM 45784</strain>
    </source>
</reference>
<gene>
    <name evidence="1" type="ORF">BJ982_003863</name>
</gene>
<evidence type="ECO:0000313" key="1">
    <source>
        <dbReference type="EMBL" id="MBB4702319.1"/>
    </source>
</evidence>
<sequence>MSGIGPSACAPYADASAPGPVLQRHHVPLLTHALGCYSSGEPFWSRVDSVQAYSPGLYLALDAKHRILWLGNASGAQGVTGRIRKHLAERWKREAFHWIWVAPAYDQISGPALKAAEGWAAEALDLRTQMPHRTWPSSAGWLPLVGRQRIA</sequence>
<evidence type="ECO:0008006" key="3">
    <source>
        <dbReference type="Google" id="ProtNLM"/>
    </source>
</evidence>
<keyword evidence="2" id="KW-1185">Reference proteome</keyword>
<dbReference type="EMBL" id="JACHND010000001">
    <property type="protein sequence ID" value="MBB4702319.1"/>
    <property type="molecule type" value="Genomic_DNA"/>
</dbReference>
<organism evidence="1 2">
    <name type="scientific">Sphaerisporangium siamense</name>
    <dbReference type="NCBI Taxonomy" id="795645"/>
    <lineage>
        <taxon>Bacteria</taxon>
        <taxon>Bacillati</taxon>
        <taxon>Actinomycetota</taxon>
        <taxon>Actinomycetes</taxon>
        <taxon>Streptosporangiales</taxon>
        <taxon>Streptosporangiaceae</taxon>
        <taxon>Sphaerisporangium</taxon>
    </lineage>
</organism>
<proteinExistence type="predicted"/>
<accession>A0A7W7D965</accession>
<dbReference type="RefSeq" id="WP_184881997.1">
    <property type="nucleotide sequence ID" value="NZ_BOOV01000048.1"/>
</dbReference>
<evidence type="ECO:0000313" key="2">
    <source>
        <dbReference type="Proteomes" id="UP000542210"/>
    </source>
</evidence>